<dbReference type="InterPro" id="IPR001214">
    <property type="entry name" value="SET_dom"/>
</dbReference>
<evidence type="ECO:0000259" key="13">
    <source>
        <dbReference type="PROSITE" id="PS50280"/>
    </source>
</evidence>
<dbReference type="PANTHER" id="PTHR46167">
    <property type="entry name" value="N-LYSINE METHYLTRANSFERASE KMT5A"/>
    <property type="match status" value="1"/>
</dbReference>
<reference evidence="15" key="1">
    <citation type="submission" date="2017-10" db="EMBL/GenBank/DDBJ databases">
        <title>Rapid genome shrinkage in a self-fertile nematode reveals novel sperm competition proteins.</title>
        <authorList>
            <person name="Yin D."/>
            <person name="Schwarz E.M."/>
            <person name="Thomas C.G."/>
            <person name="Felde R.L."/>
            <person name="Korf I.F."/>
            <person name="Cutter A.D."/>
            <person name="Schartner C.M."/>
            <person name="Ralston E.J."/>
            <person name="Meyer B.J."/>
            <person name="Haag E.S."/>
        </authorList>
    </citation>
    <scope>NUCLEOTIDE SEQUENCE [LARGE SCALE GENOMIC DNA]</scope>
    <source>
        <strain evidence="15">JU1422</strain>
    </source>
</reference>
<evidence type="ECO:0000313" key="15">
    <source>
        <dbReference type="Proteomes" id="UP000230233"/>
    </source>
</evidence>
<name>A0A2G5TUY9_9PELO</name>
<dbReference type="Gene3D" id="2.170.270.10">
    <property type="entry name" value="SET domain"/>
    <property type="match status" value="1"/>
</dbReference>
<dbReference type="SUPFAM" id="SSF82199">
    <property type="entry name" value="SET domain"/>
    <property type="match status" value="1"/>
</dbReference>
<evidence type="ECO:0000256" key="1">
    <source>
        <dbReference type="ARBA" id="ARBA00004123"/>
    </source>
</evidence>
<dbReference type="GO" id="GO:0032259">
    <property type="term" value="P:methylation"/>
    <property type="evidence" value="ECO:0007669"/>
    <property type="project" value="UniProtKB-KW"/>
</dbReference>
<evidence type="ECO:0000256" key="8">
    <source>
        <dbReference type="ARBA" id="ARBA00022853"/>
    </source>
</evidence>
<dbReference type="CDD" id="cd10528">
    <property type="entry name" value="SET_SETD8"/>
    <property type="match status" value="1"/>
</dbReference>
<evidence type="ECO:0000256" key="12">
    <source>
        <dbReference type="ARBA" id="ARBA00047784"/>
    </source>
</evidence>
<gene>
    <name evidence="14" type="primary">Cnig_chr_V.g22098</name>
    <name evidence="14" type="ORF">B9Z55_022098</name>
</gene>
<comment type="subcellular location">
    <subcellularLocation>
        <location evidence="2">Chromosome</location>
    </subcellularLocation>
    <subcellularLocation>
        <location evidence="1">Nucleus</location>
    </subcellularLocation>
</comment>
<dbReference type="AlphaFoldDB" id="A0A2G5TUY9"/>
<keyword evidence="10" id="KW-0804">Transcription</keyword>
<keyword evidence="7" id="KW-0949">S-adenosyl-L-methionine</keyword>
<dbReference type="GO" id="GO:0005700">
    <property type="term" value="C:polytene chromosome"/>
    <property type="evidence" value="ECO:0007669"/>
    <property type="project" value="TreeGrafter"/>
</dbReference>
<keyword evidence="15" id="KW-1185">Reference proteome</keyword>
<evidence type="ECO:0000313" key="14">
    <source>
        <dbReference type="EMBL" id="PIC31063.1"/>
    </source>
</evidence>
<dbReference type="PROSITE" id="PS51571">
    <property type="entry name" value="SAM_MT43_PR_SET"/>
    <property type="match status" value="1"/>
</dbReference>
<dbReference type="Proteomes" id="UP000230233">
    <property type="component" value="Chromosome V"/>
</dbReference>
<dbReference type="InterPro" id="IPR046341">
    <property type="entry name" value="SET_dom_sf"/>
</dbReference>
<evidence type="ECO:0000256" key="2">
    <source>
        <dbReference type="ARBA" id="ARBA00004286"/>
    </source>
</evidence>
<protein>
    <recommendedName>
        <fullName evidence="3">[histone H4]-lysine(20) N-methyltransferase</fullName>
        <ecNumber evidence="3">2.1.1.361</ecNumber>
    </recommendedName>
</protein>
<keyword evidence="8" id="KW-0156">Chromatin regulator</keyword>
<dbReference type="STRING" id="1611254.A0A2G5TUY9"/>
<dbReference type="GO" id="GO:0005634">
    <property type="term" value="C:nucleus"/>
    <property type="evidence" value="ECO:0007669"/>
    <property type="project" value="UniProtKB-SubCell"/>
</dbReference>
<dbReference type="OrthoDB" id="5560686at2759"/>
<keyword evidence="5" id="KW-0489">Methyltransferase</keyword>
<evidence type="ECO:0000256" key="5">
    <source>
        <dbReference type="ARBA" id="ARBA00022603"/>
    </source>
</evidence>
<proteinExistence type="predicted"/>
<evidence type="ECO:0000256" key="10">
    <source>
        <dbReference type="ARBA" id="ARBA00023163"/>
    </source>
</evidence>
<keyword evidence="4" id="KW-0158">Chromosome</keyword>
<dbReference type="SMART" id="SM00317">
    <property type="entry name" value="SET"/>
    <property type="match status" value="1"/>
</dbReference>
<comment type="caution">
    <text evidence="14">The sequence shown here is derived from an EMBL/GenBank/DDBJ whole genome shotgun (WGS) entry which is preliminary data.</text>
</comment>
<evidence type="ECO:0000256" key="11">
    <source>
        <dbReference type="ARBA" id="ARBA00023242"/>
    </source>
</evidence>
<dbReference type="PANTHER" id="PTHR46167:SF1">
    <property type="entry name" value="N-LYSINE METHYLTRANSFERASE KMT5A"/>
    <property type="match status" value="1"/>
</dbReference>
<keyword evidence="9" id="KW-0805">Transcription regulation</keyword>
<sequence length="242" mass="27789">MRKRAPLTLKRRTQSVLARAAARKFAVRNAMYSTPDEIVTLLQKMKLGASKRLRVSAGVSKVATNHKITEYFPARKSTRKTKKQLDREVEETMQEKIVNGSNEALLQVFKDPVKGRGLRTTVAFEKDDFVIEYKGDMILHSEARAIEARYSLDEKIGSYMFFFEFEGRKWCVDATAETKYKGRLVNHSFKHPNLKAKVIKINNTHYLILAAKHSIEIGEELLYDYGDRSSEVIANNPWLRSS</sequence>
<dbReference type="EMBL" id="PDUG01000005">
    <property type="protein sequence ID" value="PIC31063.1"/>
    <property type="molecule type" value="Genomic_DNA"/>
</dbReference>
<evidence type="ECO:0000256" key="7">
    <source>
        <dbReference type="ARBA" id="ARBA00022691"/>
    </source>
</evidence>
<evidence type="ECO:0000256" key="6">
    <source>
        <dbReference type="ARBA" id="ARBA00022679"/>
    </source>
</evidence>
<dbReference type="Pfam" id="PF00856">
    <property type="entry name" value="SET"/>
    <property type="match status" value="1"/>
</dbReference>
<evidence type="ECO:0000256" key="9">
    <source>
        <dbReference type="ARBA" id="ARBA00023015"/>
    </source>
</evidence>
<dbReference type="GO" id="GO:0043516">
    <property type="term" value="P:regulation of DNA damage response, signal transduction by p53 class mediator"/>
    <property type="evidence" value="ECO:0007669"/>
    <property type="project" value="TreeGrafter"/>
</dbReference>
<dbReference type="EC" id="2.1.1.361" evidence="3"/>
<feature type="domain" description="SET" evidence="13">
    <location>
        <begin position="104"/>
        <end position="226"/>
    </location>
</feature>
<organism evidence="14 15">
    <name type="scientific">Caenorhabditis nigoni</name>
    <dbReference type="NCBI Taxonomy" id="1611254"/>
    <lineage>
        <taxon>Eukaryota</taxon>
        <taxon>Metazoa</taxon>
        <taxon>Ecdysozoa</taxon>
        <taxon>Nematoda</taxon>
        <taxon>Chromadorea</taxon>
        <taxon>Rhabditida</taxon>
        <taxon>Rhabditina</taxon>
        <taxon>Rhabditomorpha</taxon>
        <taxon>Rhabditoidea</taxon>
        <taxon>Rhabditidae</taxon>
        <taxon>Peloderinae</taxon>
        <taxon>Caenorhabditis</taxon>
    </lineage>
</organism>
<dbReference type="PROSITE" id="PS50280">
    <property type="entry name" value="SET"/>
    <property type="match status" value="1"/>
</dbReference>
<comment type="catalytic activity">
    <reaction evidence="12">
        <text>L-lysyl(20)-[histone H4] + S-adenosyl-L-methionine = N(6)-methyl-L-lysyl(20)-[histone H4] + S-adenosyl-L-homocysteine + H(+)</text>
        <dbReference type="Rhea" id="RHEA:60344"/>
        <dbReference type="Rhea" id="RHEA-COMP:15554"/>
        <dbReference type="Rhea" id="RHEA-COMP:15555"/>
        <dbReference type="ChEBI" id="CHEBI:15378"/>
        <dbReference type="ChEBI" id="CHEBI:29969"/>
        <dbReference type="ChEBI" id="CHEBI:57856"/>
        <dbReference type="ChEBI" id="CHEBI:59789"/>
        <dbReference type="ChEBI" id="CHEBI:61929"/>
        <dbReference type="EC" id="2.1.1.361"/>
    </reaction>
</comment>
<dbReference type="GO" id="GO:0006357">
    <property type="term" value="P:regulation of transcription by RNA polymerase II"/>
    <property type="evidence" value="ECO:0007669"/>
    <property type="project" value="TreeGrafter"/>
</dbReference>
<accession>A0A2G5TUY9</accession>
<keyword evidence="6" id="KW-0808">Transferase</keyword>
<dbReference type="GO" id="GO:0140944">
    <property type="term" value="F:histone H4K20 monomethyltransferase activity"/>
    <property type="evidence" value="ECO:0007669"/>
    <property type="project" value="UniProtKB-EC"/>
</dbReference>
<dbReference type="InterPro" id="IPR016858">
    <property type="entry name" value="KMT5A-like"/>
</dbReference>
<dbReference type="InterPro" id="IPR051760">
    <property type="entry name" value="KMT5A"/>
</dbReference>
<evidence type="ECO:0000256" key="4">
    <source>
        <dbReference type="ARBA" id="ARBA00022454"/>
    </source>
</evidence>
<evidence type="ECO:0000256" key="3">
    <source>
        <dbReference type="ARBA" id="ARBA00012187"/>
    </source>
</evidence>
<keyword evidence="11" id="KW-0539">Nucleus</keyword>
<dbReference type="InterPro" id="IPR047266">
    <property type="entry name" value="KMT5A-like_SET"/>
</dbReference>